<dbReference type="InterPro" id="IPR004839">
    <property type="entry name" value="Aminotransferase_I/II_large"/>
</dbReference>
<keyword evidence="9" id="KW-1185">Reference proteome</keyword>
<dbReference type="FunFam" id="3.40.640.10:FF:000053">
    <property type="entry name" value="Aminotransferase, class I"/>
    <property type="match status" value="1"/>
</dbReference>
<dbReference type="EMBL" id="JARKIK010000044">
    <property type="protein sequence ID" value="KAK8736516.1"/>
    <property type="molecule type" value="Genomic_DNA"/>
</dbReference>
<evidence type="ECO:0000259" key="7">
    <source>
        <dbReference type="Pfam" id="PF00155"/>
    </source>
</evidence>
<comment type="subunit">
    <text evidence="3">Homodimer.</text>
</comment>
<evidence type="ECO:0000256" key="2">
    <source>
        <dbReference type="ARBA" id="ARBA00007441"/>
    </source>
</evidence>
<evidence type="ECO:0000256" key="5">
    <source>
        <dbReference type="ARBA" id="ARBA00022679"/>
    </source>
</evidence>
<evidence type="ECO:0000256" key="1">
    <source>
        <dbReference type="ARBA" id="ARBA00001933"/>
    </source>
</evidence>
<evidence type="ECO:0000256" key="3">
    <source>
        <dbReference type="ARBA" id="ARBA00011738"/>
    </source>
</evidence>
<reference evidence="8 9" key="1">
    <citation type="journal article" date="2024" name="BMC Genomics">
        <title>Genome assembly of redclaw crayfish (Cherax quadricarinatus) provides insights into its immune adaptation and hypoxia tolerance.</title>
        <authorList>
            <person name="Liu Z."/>
            <person name="Zheng J."/>
            <person name="Li H."/>
            <person name="Fang K."/>
            <person name="Wang S."/>
            <person name="He J."/>
            <person name="Zhou D."/>
            <person name="Weng S."/>
            <person name="Chi M."/>
            <person name="Gu Z."/>
            <person name="He J."/>
            <person name="Li F."/>
            <person name="Wang M."/>
        </authorList>
    </citation>
    <scope>NUCLEOTIDE SEQUENCE [LARGE SCALE GENOMIC DNA]</scope>
    <source>
        <strain evidence="8">ZL_2023a</strain>
    </source>
</reference>
<keyword evidence="5" id="KW-0808">Transferase</keyword>
<dbReference type="FunFam" id="3.90.1150.10:FF:000166">
    <property type="entry name" value="Kynurenine/alpha-aminoadipate aminotransferase, mitochondrial"/>
    <property type="match status" value="1"/>
</dbReference>
<dbReference type="InterPro" id="IPR050859">
    <property type="entry name" value="Class-I_PLP-dep_aminotransf"/>
</dbReference>
<dbReference type="GO" id="GO:0016212">
    <property type="term" value="F:kynurenine-oxoglutarate transaminase activity"/>
    <property type="evidence" value="ECO:0007669"/>
    <property type="project" value="TreeGrafter"/>
</dbReference>
<name>A0AAW0X9T9_CHEQU</name>
<dbReference type="InterPro" id="IPR015421">
    <property type="entry name" value="PyrdxlP-dep_Trfase_major"/>
</dbReference>
<dbReference type="GO" id="GO:0030170">
    <property type="term" value="F:pyridoxal phosphate binding"/>
    <property type="evidence" value="ECO:0007669"/>
    <property type="project" value="InterPro"/>
</dbReference>
<feature type="domain" description="Aminotransferase class I/classII large" evidence="7">
    <location>
        <begin position="71"/>
        <end position="403"/>
    </location>
</feature>
<evidence type="ECO:0000256" key="6">
    <source>
        <dbReference type="ARBA" id="ARBA00022898"/>
    </source>
</evidence>
<evidence type="ECO:0000313" key="8">
    <source>
        <dbReference type="EMBL" id="KAK8736516.1"/>
    </source>
</evidence>
<keyword evidence="4" id="KW-0032">Aminotransferase</keyword>
<dbReference type="GO" id="GO:1901605">
    <property type="term" value="P:alpha-amino acid metabolic process"/>
    <property type="evidence" value="ECO:0007669"/>
    <property type="project" value="TreeGrafter"/>
</dbReference>
<comment type="similarity">
    <text evidence="2">Belongs to the class-I pyridoxal-phosphate-dependent aminotransferase family.</text>
</comment>
<dbReference type="Proteomes" id="UP001445076">
    <property type="component" value="Unassembled WGS sequence"/>
</dbReference>
<protein>
    <recommendedName>
        <fullName evidence="7">Aminotransferase class I/classII large domain-containing protein</fullName>
    </recommendedName>
</protein>
<dbReference type="Pfam" id="PF00155">
    <property type="entry name" value="Aminotran_1_2"/>
    <property type="match status" value="1"/>
</dbReference>
<gene>
    <name evidence="8" type="ORF">OTU49_005050</name>
</gene>
<organism evidence="8 9">
    <name type="scientific">Cherax quadricarinatus</name>
    <name type="common">Australian red claw crayfish</name>
    <dbReference type="NCBI Taxonomy" id="27406"/>
    <lineage>
        <taxon>Eukaryota</taxon>
        <taxon>Metazoa</taxon>
        <taxon>Ecdysozoa</taxon>
        <taxon>Arthropoda</taxon>
        <taxon>Crustacea</taxon>
        <taxon>Multicrustacea</taxon>
        <taxon>Malacostraca</taxon>
        <taxon>Eumalacostraca</taxon>
        <taxon>Eucarida</taxon>
        <taxon>Decapoda</taxon>
        <taxon>Pleocyemata</taxon>
        <taxon>Astacidea</taxon>
        <taxon>Parastacoidea</taxon>
        <taxon>Parastacidae</taxon>
        <taxon>Cherax</taxon>
    </lineage>
</organism>
<dbReference type="InterPro" id="IPR015424">
    <property type="entry name" value="PyrdxlP-dep_Trfase"/>
</dbReference>
<dbReference type="SUPFAM" id="SSF53383">
    <property type="entry name" value="PLP-dependent transferases"/>
    <property type="match status" value="1"/>
</dbReference>
<comment type="caution">
    <text evidence="8">The sequence shown here is derived from an EMBL/GenBank/DDBJ whole genome shotgun (WGS) entry which is preliminary data.</text>
</comment>
<dbReference type="PANTHER" id="PTHR42790">
    <property type="entry name" value="AMINOTRANSFERASE"/>
    <property type="match status" value="1"/>
</dbReference>
<dbReference type="CDD" id="cd00609">
    <property type="entry name" value="AAT_like"/>
    <property type="match status" value="1"/>
</dbReference>
<proteinExistence type="inferred from homology"/>
<sequence length="428" mass="47989">MNYSKFISAVSARRKPSGISDLQLLLTTPSPSMVWLASGIPNPKQFPFKKVSITLQDDRLLTLTPDMLCSALQYGPTPGYTPLLKQLKAMTKLHHSPPKWEECDILVTAGCQQGLSIAFEMLLNPGDIVVVEDPCYSDVLCMLSAMSPQYLAIQVDEQGMKPDLLRAELTKAVKEEASGIPKVMYLVPNGSNPTGTTMSLERRQALYDIASDFDLIILEDDPYYYFHYEQEHQDPLPSFLSMDTDGRVLRFDSFSKIVSPGLRVGYVTGPSPLLERINVHLQANIICAPMLSQVLMSELLRDWGEDGFQKHIANLRQFYRDQRNNMVQAAQTHLTGLCEWTVPKGGIFLWLKVPNLQDTGPMLMKGAIKREIILVPGKEFIVDCSKPCQYMRAAFSCATSDQLMKGMESLAKLIREELTVQNMQAMKP</sequence>
<comment type="cofactor">
    <cofactor evidence="1">
        <name>pyridoxal 5'-phosphate</name>
        <dbReference type="ChEBI" id="CHEBI:597326"/>
    </cofactor>
</comment>
<evidence type="ECO:0000256" key="4">
    <source>
        <dbReference type="ARBA" id="ARBA00022576"/>
    </source>
</evidence>
<accession>A0AAW0X9T9</accession>
<keyword evidence="6" id="KW-0663">Pyridoxal phosphate</keyword>
<dbReference type="AlphaFoldDB" id="A0AAW0X9T9"/>
<dbReference type="PANTHER" id="PTHR42790:SF19">
    <property type="entry name" value="KYNURENINE_ALPHA-AMINOADIPATE AMINOTRANSFERASE, MITOCHONDRIAL"/>
    <property type="match status" value="1"/>
</dbReference>
<dbReference type="Gene3D" id="3.40.640.10">
    <property type="entry name" value="Type I PLP-dependent aspartate aminotransferase-like (Major domain)"/>
    <property type="match status" value="1"/>
</dbReference>
<evidence type="ECO:0000313" key="9">
    <source>
        <dbReference type="Proteomes" id="UP001445076"/>
    </source>
</evidence>